<dbReference type="Proteomes" id="UP000240883">
    <property type="component" value="Unassembled WGS sequence"/>
</dbReference>
<feature type="region of interest" description="Disordered" evidence="2">
    <location>
        <begin position="1"/>
        <end position="36"/>
    </location>
</feature>
<dbReference type="EMBL" id="KZ678137">
    <property type="protein sequence ID" value="PSN65624.1"/>
    <property type="molecule type" value="Genomic_DNA"/>
</dbReference>
<keyword evidence="1" id="KW-0175">Coiled coil</keyword>
<evidence type="ECO:0000256" key="1">
    <source>
        <dbReference type="SAM" id="Coils"/>
    </source>
</evidence>
<organism evidence="3 4">
    <name type="scientific">Corynespora cassiicola Philippines</name>
    <dbReference type="NCBI Taxonomy" id="1448308"/>
    <lineage>
        <taxon>Eukaryota</taxon>
        <taxon>Fungi</taxon>
        <taxon>Dikarya</taxon>
        <taxon>Ascomycota</taxon>
        <taxon>Pezizomycotina</taxon>
        <taxon>Dothideomycetes</taxon>
        <taxon>Pleosporomycetidae</taxon>
        <taxon>Pleosporales</taxon>
        <taxon>Corynesporascaceae</taxon>
        <taxon>Corynespora</taxon>
    </lineage>
</organism>
<accession>A0A2T2NJK7</accession>
<protein>
    <submittedName>
        <fullName evidence="3">Uncharacterized protein</fullName>
    </submittedName>
</protein>
<gene>
    <name evidence="3" type="ORF">BS50DRAFT_678314</name>
</gene>
<evidence type="ECO:0000313" key="3">
    <source>
        <dbReference type="EMBL" id="PSN65624.1"/>
    </source>
</evidence>
<proteinExistence type="predicted"/>
<evidence type="ECO:0000256" key="2">
    <source>
        <dbReference type="SAM" id="MobiDB-lite"/>
    </source>
</evidence>
<dbReference type="AlphaFoldDB" id="A0A2T2NJK7"/>
<evidence type="ECO:0000313" key="4">
    <source>
        <dbReference type="Proteomes" id="UP000240883"/>
    </source>
</evidence>
<name>A0A2T2NJK7_CORCC</name>
<keyword evidence="4" id="KW-1185">Reference proteome</keyword>
<sequence length="171" mass="19367">MPRPRNSTKRPAFLTPRASHKTIAEQTSDNDEDMGDTIDVAIDTDNVIGSDGAIEQSNTQNNNLQEMYKDVLDTSNKRFAERKAAIHKAYKASHSETKDAITTLFDEHEEEAFAAYNAQLDRLKELIAEKEAIEAEMAAKVERLRECYVAQSKTIQLVVETRIKELSYTEK</sequence>
<reference evidence="3 4" key="1">
    <citation type="journal article" date="2018" name="Front. Microbiol.">
        <title>Genome-Wide Analysis of Corynespora cassiicola Leaf Fall Disease Putative Effectors.</title>
        <authorList>
            <person name="Lopez D."/>
            <person name="Ribeiro S."/>
            <person name="Label P."/>
            <person name="Fumanal B."/>
            <person name="Venisse J.S."/>
            <person name="Kohler A."/>
            <person name="de Oliveira R.R."/>
            <person name="Labutti K."/>
            <person name="Lipzen A."/>
            <person name="Lail K."/>
            <person name="Bauer D."/>
            <person name="Ohm R.A."/>
            <person name="Barry K.W."/>
            <person name="Spatafora J."/>
            <person name="Grigoriev I.V."/>
            <person name="Martin F.M."/>
            <person name="Pujade-Renaud V."/>
        </authorList>
    </citation>
    <scope>NUCLEOTIDE SEQUENCE [LARGE SCALE GENOMIC DNA]</scope>
    <source>
        <strain evidence="3 4">Philippines</strain>
    </source>
</reference>
<feature type="coiled-coil region" evidence="1">
    <location>
        <begin position="113"/>
        <end position="143"/>
    </location>
</feature>
<dbReference type="OrthoDB" id="3747906at2759"/>